<dbReference type="EMBL" id="JAQQAF010000001">
    <property type="protein sequence ID" value="KAJ8510300.1"/>
    <property type="molecule type" value="Genomic_DNA"/>
</dbReference>
<keyword evidence="2" id="KW-1185">Reference proteome</keyword>
<sequence length="103" mass="11407">MPLMERCAAQGVLTGNLFFLCQVTSSVDVSRLSVLSCGSAVPLWIAVLHELEKFHVHSLGLPSLLSDPSAKTPEEAFWCIYLVKQEELLLIFGGRQRVHKSII</sequence>
<protein>
    <submittedName>
        <fullName evidence="1">Uncharacterized protein</fullName>
    </submittedName>
</protein>
<dbReference type="Proteomes" id="UP001222027">
    <property type="component" value="Unassembled WGS sequence"/>
</dbReference>
<gene>
    <name evidence="1" type="ORF">OPV22_000734</name>
</gene>
<dbReference type="AlphaFoldDB" id="A0AAV8RPY5"/>
<comment type="caution">
    <text evidence="1">The sequence shown here is derived from an EMBL/GenBank/DDBJ whole genome shotgun (WGS) entry which is preliminary data.</text>
</comment>
<name>A0AAV8RPY5_ENSVE</name>
<evidence type="ECO:0000313" key="2">
    <source>
        <dbReference type="Proteomes" id="UP001222027"/>
    </source>
</evidence>
<accession>A0AAV8RPY5</accession>
<organism evidence="1 2">
    <name type="scientific">Ensete ventricosum</name>
    <name type="common">Abyssinian banana</name>
    <name type="synonym">Musa ensete</name>
    <dbReference type="NCBI Taxonomy" id="4639"/>
    <lineage>
        <taxon>Eukaryota</taxon>
        <taxon>Viridiplantae</taxon>
        <taxon>Streptophyta</taxon>
        <taxon>Embryophyta</taxon>
        <taxon>Tracheophyta</taxon>
        <taxon>Spermatophyta</taxon>
        <taxon>Magnoliopsida</taxon>
        <taxon>Liliopsida</taxon>
        <taxon>Zingiberales</taxon>
        <taxon>Musaceae</taxon>
        <taxon>Ensete</taxon>
    </lineage>
</organism>
<evidence type="ECO:0000313" key="1">
    <source>
        <dbReference type="EMBL" id="KAJ8510300.1"/>
    </source>
</evidence>
<reference evidence="1 2" key="1">
    <citation type="submission" date="2022-12" db="EMBL/GenBank/DDBJ databases">
        <title>Chromosome-scale assembly of the Ensete ventricosum genome.</title>
        <authorList>
            <person name="Dussert Y."/>
            <person name="Stocks J."/>
            <person name="Wendawek A."/>
            <person name="Woldeyes F."/>
            <person name="Nichols R.A."/>
            <person name="Borrell J.S."/>
        </authorList>
    </citation>
    <scope>NUCLEOTIDE SEQUENCE [LARGE SCALE GENOMIC DNA]</scope>
    <source>
        <strain evidence="2">cv. Maze</strain>
        <tissue evidence="1">Seeds</tissue>
    </source>
</reference>
<proteinExistence type="predicted"/>